<reference evidence="12" key="1">
    <citation type="journal article" date="2014" name="Proc. Natl. Acad. Sci. U.S.A.">
        <title>Extensive sampling of basidiomycete genomes demonstrates inadequacy of the white-rot/brown-rot paradigm for wood decay fungi.</title>
        <authorList>
            <person name="Riley R."/>
            <person name="Salamov A.A."/>
            <person name="Brown D.W."/>
            <person name="Nagy L.G."/>
            <person name="Floudas D."/>
            <person name="Held B.W."/>
            <person name="Levasseur A."/>
            <person name="Lombard V."/>
            <person name="Morin E."/>
            <person name="Otillar R."/>
            <person name="Lindquist E.A."/>
            <person name="Sun H."/>
            <person name="LaButti K.M."/>
            <person name="Schmutz J."/>
            <person name="Jabbour D."/>
            <person name="Luo H."/>
            <person name="Baker S.E."/>
            <person name="Pisabarro A.G."/>
            <person name="Walton J.D."/>
            <person name="Blanchette R.A."/>
            <person name="Henrissat B."/>
            <person name="Martin F."/>
            <person name="Cullen D."/>
            <person name="Hibbett D.S."/>
            <person name="Grigoriev I.V."/>
        </authorList>
    </citation>
    <scope>NUCLEOTIDE SEQUENCE [LARGE SCALE GENOMIC DNA]</scope>
    <source>
        <strain evidence="12">FD-172 SS1</strain>
    </source>
</reference>
<keyword evidence="6 10" id="KW-0560">Oxidoreductase</keyword>
<keyword evidence="12" id="KW-1185">Reference proteome</keyword>
<keyword evidence="5 9" id="KW-0479">Metal-binding</keyword>
<evidence type="ECO:0000256" key="7">
    <source>
        <dbReference type="ARBA" id="ARBA00023004"/>
    </source>
</evidence>
<evidence type="ECO:0000313" key="12">
    <source>
        <dbReference type="Proteomes" id="UP000027195"/>
    </source>
</evidence>
<evidence type="ECO:0000256" key="10">
    <source>
        <dbReference type="RuleBase" id="RU000461"/>
    </source>
</evidence>
<dbReference type="InterPro" id="IPR002401">
    <property type="entry name" value="Cyt_P450_E_grp-I"/>
</dbReference>
<protein>
    <recommendedName>
        <fullName evidence="13">Cytochrome P450</fullName>
    </recommendedName>
</protein>
<dbReference type="PROSITE" id="PS00086">
    <property type="entry name" value="CYTOCHROME_P450"/>
    <property type="match status" value="1"/>
</dbReference>
<dbReference type="CDD" id="cd11065">
    <property type="entry name" value="CYP64-like"/>
    <property type="match status" value="1"/>
</dbReference>
<keyword evidence="8 10" id="KW-0503">Monooxygenase</keyword>
<dbReference type="Proteomes" id="UP000027195">
    <property type="component" value="Unassembled WGS sequence"/>
</dbReference>
<evidence type="ECO:0000256" key="6">
    <source>
        <dbReference type="ARBA" id="ARBA00023002"/>
    </source>
</evidence>
<organism evidence="11 12">
    <name type="scientific">Botryobasidium botryosum (strain FD-172 SS1)</name>
    <dbReference type="NCBI Taxonomy" id="930990"/>
    <lineage>
        <taxon>Eukaryota</taxon>
        <taxon>Fungi</taxon>
        <taxon>Dikarya</taxon>
        <taxon>Basidiomycota</taxon>
        <taxon>Agaricomycotina</taxon>
        <taxon>Agaricomycetes</taxon>
        <taxon>Cantharellales</taxon>
        <taxon>Botryobasidiaceae</taxon>
        <taxon>Botryobasidium</taxon>
    </lineage>
</organism>
<evidence type="ECO:0008006" key="13">
    <source>
        <dbReference type="Google" id="ProtNLM"/>
    </source>
</evidence>
<proteinExistence type="inferred from homology"/>
<comment type="similarity">
    <text evidence="3 10">Belongs to the cytochrome P450 family.</text>
</comment>
<dbReference type="InParanoid" id="A0A067MEP2"/>
<evidence type="ECO:0000256" key="5">
    <source>
        <dbReference type="ARBA" id="ARBA00022723"/>
    </source>
</evidence>
<dbReference type="AlphaFoldDB" id="A0A067MEP2"/>
<evidence type="ECO:0000256" key="4">
    <source>
        <dbReference type="ARBA" id="ARBA00022617"/>
    </source>
</evidence>
<dbReference type="Gene3D" id="1.10.630.10">
    <property type="entry name" value="Cytochrome P450"/>
    <property type="match status" value="1"/>
</dbReference>
<dbReference type="PRINTS" id="PR00385">
    <property type="entry name" value="P450"/>
</dbReference>
<dbReference type="PRINTS" id="PR00463">
    <property type="entry name" value="EP450I"/>
</dbReference>
<feature type="binding site" description="axial binding residue" evidence="9">
    <location>
        <position position="430"/>
    </location>
    <ligand>
        <name>heme</name>
        <dbReference type="ChEBI" id="CHEBI:30413"/>
    </ligand>
    <ligandPart>
        <name>Fe</name>
        <dbReference type="ChEBI" id="CHEBI:18248"/>
    </ligandPart>
</feature>
<dbReference type="GO" id="GO:0016705">
    <property type="term" value="F:oxidoreductase activity, acting on paired donors, with incorporation or reduction of molecular oxygen"/>
    <property type="evidence" value="ECO:0007669"/>
    <property type="project" value="InterPro"/>
</dbReference>
<sequence length="499" mass="56402">MSFYLVAFLVFSVALLYFRTTSTRLRYKGLPYPPGPKPEFLIGNARHLPLDQAWLVYTEWKEKYGDIIHLSALGDHIVVVNSYQTAHELMGQRSIYSDRPTLTMVGELIGWNRLVSLHQCDDAWRKARKLIHSAMSKGASQQYWPVQQREARVLLQQLSDDPGNYLQHMQLMVAKVIMTTTYGIKVKSYQDRYLSMIKTTTDTINKVFLPGSVYVDVLPILKYVPAWFPGAQFKRNAAEWRLLSEEMVNKPFEHVVNAMATGTAPPSFTSDAILAGTHDEDEVKWISANMYIAGADTTTATLAIFFLAMVLHPEVLERAHAEIDSVVGTQRLPTFQDRDSLPYVDCILKEVLRWIPVVPLSVPHRLAQDDEYRGYHIPGGSLILPNVWAMTRDQSVYNEPEKFLPERYEGEGGGDLDPRLYVFGFGRRKCAGLHFGENTLWINIVSILAAFDIKPALDEHGREITPEIAFTPGLVSHITPFQCDIKPRTSAFAALVQAG</sequence>
<dbReference type="InterPro" id="IPR017972">
    <property type="entry name" value="Cyt_P450_CS"/>
</dbReference>
<dbReference type="PANTHER" id="PTHR46300">
    <property type="entry name" value="P450, PUTATIVE (EUROFUNG)-RELATED-RELATED"/>
    <property type="match status" value="1"/>
</dbReference>
<dbReference type="InterPro" id="IPR036396">
    <property type="entry name" value="Cyt_P450_sf"/>
</dbReference>
<dbReference type="Pfam" id="PF00067">
    <property type="entry name" value="p450"/>
    <property type="match status" value="1"/>
</dbReference>
<evidence type="ECO:0000313" key="11">
    <source>
        <dbReference type="EMBL" id="KDQ13185.1"/>
    </source>
</evidence>
<accession>A0A067MEP2</accession>
<dbReference type="STRING" id="930990.A0A067MEP2"/>
<keyword evidence="7 9" id="KW-0408">Iron</keyword>
<evidence type="ECO:0000256" key="1">
    <source>
        <dbReference type="ARBA" id="ARBA00001971"/>
    </source>
</evidence>
<dbReference type="OrthoDB" id="2789670at2759"/>
<dbReference type="HOGENOM" id="CLU_001570_2_3_1"/>
<comment type="cofactor">
    <cofactor evidence="1 9">
        <name>heme</name>
        <dbReference type="ChEBI" id="CHEBI:30413"/>
    </cofactor>
</comment>
<comment type="pathway">
    <text evidence="2">Secondary metabolite biosynthesis.</text>
</comment>
<dbReference type="InterPro" id="IPR050364">
    <property type="entry name" value="Cytochrome_P450_fung"/>
</dbReference>
<dbReference type="GO" id="GO:0020037">
    <property type="term" value="F:heme binding"/>
    <property type="evidence" value="ECO:0007669"/>
    <property type="project" value="InterPro"/>
</dbReference>
<dbReference type="PANTHER" id="PTHR46300:SF7">
    <property type="entry name" value="P450, PUTATIVE (EUROFUNG)-RELATED"/>
    <property type="match status" value="1"/>
</dbReference>
<dbReference type="GO" id="GO:0005506">
    <property type="term" value="F:iron ion binding"/>
    <property type="evidence" value="ECO:0007669"/>
    <property type="project" value="InterPro"/>
</dbReference>
<evidence type="ECO:0000256" key="9">
    <source>
        <dbReference type="PIRSR" id="PIRSR602401-1"/>
    </source>
</evidence>
<evidence type="ECO:0000256" key="3">
    <source>
        <dbReference type="ARBA" id="ARBA00010617"/>
    </source>
</evidence>
<keyword evidence="4 9" id="KW-0349">Heme</keyword>
<dbReference type="InterPro" id="IPR001128">
    <property type="entry name" value="Cyt_P450"/>
</dbReference>
<gene>
    <name evidence="11" type="ORF">BOTBODRAFT_175790</name>
</gene>
<dbReference type="EMBL" id="KL198045">
    <property type="protein sequence ID" value="KDQ13185.1"/>
    <property type="molecule type" value="Genomic_DNA"/>
</dbReference>
<evidence type="ECO:0000256" key="2">
    <source>
        <dbReference type="ARBA" id="ARBA00005179"/>
    </source>
</evidence>
<dbReference type="SUPFAM" id="SSF48264">
    <property type="entry name" value="Cytochrome P450"/>
    <property type="match status" value="1"/>
</dbReference>
<evidence type="ECO:0000256" key="8">
    <source>
        <dbReference type="ARBA" id="ARBA00023033"/>
    </source>
</evidence>
<name>A0A067MEP2_BOTB1</name>
<dbReference type="GO" id="GO:0004497">
    <property type="term" value="F:monooxygenase activity"/>
    <property type="evidence" value="ECO:0007669"/>
    <property type="project" value="UniProtKB-KW"/>
</dbReference>